<dbReference type="Gene3D" id="1.20.1280.50">
    <property type="match status" value="1"/>
</dbReference>
<organism evidence="3 4">
    <name type="scientific">Pristionchus fissidentatus</name>
    <dbReference type="NCBI Taxonomy" id="1538716"/>
    <lineage>
        <taxon>Eukaryota</taxon>
        <taxon>Metazoa</taxon>
        <taxon>Ecdysozoa</taxon>
        <taxon>Nematoda</taxon>
        <taxon>Chromadorea</taxon>
        <taxon>Rhabditida</taxon>
        <taxon>Rhabditina</taxon>
        <taxon>Diplogasteromorpha</taxon>
        <taxon>Diplogasteroidea</taxon>
        <taxon>Neodiplogasteridae</taxon>
        <taxon>Pristionchus</taxon>
    </lineage>
</organism>
<feature type="region of interest" description="Disordered" evidence="1">
    <location>
        <begin position="23"/>
        <end position="44"/>
    </location>
</feature>
<accession>A0AAV5WZ45</accession>
<evidence type="ECO:0000313" key="3">
    <source>
        <dbReference type="EMBL" id="GMT36317.1"/>
    </source>
</evidence>
<reference evidence="3" key="1">
    <citation type="submission" date="2023-10" db="EMBL/GenBank/DDBJ databases">
        <title>Genome assembly of Pristionchus species.</title>
        <authorList>
            <person name="Yoshida K."/>
            <person name="Sommer R.J."/>
        </authorList>
    </citation>
    <scope>NUCLEOTIDE SEQUENCE</scope>
    <source>
        <strain evidence="3">RS5133</strain>
    </source>
</reference>
<dbReference type="SUPFAM" id="SSF81383">
    <property type="entry name" value="F-box domain"/>
    <property type="match status" value="1"/>
</dbReference>
<dbReference type="Pfam" id="PF12937">
    <property type="entry name" value="F-box-like"/>
    <property type="match status" value="1"/>
</dbReference>
<evidence type="ECO:0000313" key="4">
    <source>
        <dbReference type="Proteomes" id="UP001432322"/>
    </source>
</evidence>
<dbReference type="AlphaFoldDB" id="A0AAV5WZ45"/>
<gene>
    <name evidence="3" type="ORF">PFISCL1PPCAC_27614</name>
</gene>
<proteinExistence type="predicted"/>
<dbReference type="EMBL" id="BTSY01000007">
    <property type="protein sequence ID" value="GMT36317.1"/>
    <property type="molecule type" value="Genomic_DNA"/>
</dbReference>
<evidence type="ECO:0000256" key="1">
    <source>
        <dbReference type="SAM" id="MobiDB-lite"/>
    </source>
</evidence>
<dbReference type="Proteomes" id="UP001432322">
    <property type="component" value="Unassembled WGS sequence"/>
</dbReference>
<evidence type="ECO:0000259" key="2">
    <source>
        <dbReference type="Pfam" id="PF12937"/>
    </source>
</evidence>
<feature type="domain" description="F-box" evidence="2">
    <location>
        <begin position="48"/>
        <end position="86"/>
    </location>
</feature>
<name>A0AAV5WZ45_9BILA</name>
<feature type="non-terminal residue" evidence="3">
    <location>
        <position position="1"/>
    </location>
</feature>
<protein>
    <recommendedName>
        <fullName evidence="2">F-box domain-containing protein</fullName>
    </recommendedName>
</protein>
<sequence length="221" mass="25159">EMPGTPEYFGAIRKMKLESATSTISPSVRKRSAKRDVITEGDSDEKGISQLPVEIVKTILSYCTSSLRSARLVSRGWNALVVDNLARNIPPLEEISIHVDQFNMHLETTIPKKHNLNYSSLLAKTFHKKKFCELCSSENNTIMLEAYHFHHQPHHLKDMLATSGLIVKSVRVKGEFGRPEIRKICELLQIWKFTTLLIKSKLGGPTKYDRYDPEEVLARLV</sequence>
<comment type="caution">
    <text evidence="3">The sequence shown here is derived from an EMBL/GenBank/DDBJ whole genome shotgun (WGS) entry which is preliminary data.</text>
</comment>
<keyword evidence="4" id="KW-1185">Reference proteome</keyword>
<dbReference type="InterPro" id="IPR001810">
    <property type="entry name" value="F-box_dom"/>
</dbReference>
<dbReference type="InterPro" id="IPR036047">
    <property type="entry name" value="F-box-like_dom_sf"/>
</dbReference>